<dbReference type="GeneID" id="112281636"/>
<dbReference type="Gramene" id="Pp3c4_10510V3.2">
    <property type="protein sequence ID" value="Pp3c4_10510V3.2"/>
    <property type="gene ID" value="Pp3c4_10510"/>
</dbReference>
<dbReference type="OMA" id="ANDKQWA"/>
<dbReference type="SUPFAM" id="SSF55724">
    <property type="entry name" value="Mog1p/PsbP-like"/>
    <property type="match status" value="1"/>
</dbReference>
<reference evidence="2 4" key="2">
    <citation type="journal article" date="2018" name="Plant J.">
        <title>The Physcomitrella patens chromosome-scale assembly reveals moss genome structure and evolution.</title>
        <authorList>
            <person name="Lang D."/>
            <person name="Ullrich K.K."/>
            <person name="Murat F."/>
            <person name="Fuchs J."/>
            <person name="Jenkins J."/>
            <person name="Haas F.B."/>
            <person name="Piednoel M."/>
            <person name="Gundlach H."/>
            <person name="Van Bel M."/>
            <person name="Meyberg R."/>
            <person name="Vives C."/>
            <person name="Morata J."/>
            <person name="Symeonidi A."/>
            <person name="Hiss M."/>
            <person name="Muchero W."/>
            <person name="Kamisugi Y."/>
            <person name="Saleh O."/>
            <person name="Blanc G."/>
            <person name="Decker E.L."/>
            <person name="van Gessel N."/>
            <person name="Grimwood J."/>
            <person name="Hayes R.D."/>
            <person name="Graham S.W."/>
            <person name="Gunter L.E."/>
            <person name="McDaniel S.F."/>
            <person name="Hoernstein S.N.W."/>
            <person name="Larsson A."/>
            <person name="Li F.W."/>
            <person name="Perroud P.F."/>
            <person name="Phillips J."/>
            <person name="Ranjan P."/>
            <person name="Rokshar D.S."/>
            <person name="Rothfels C.J."/>
            <person name="Schneider L."/>
            <person name="Shu S."/>
            <person name="Stevenson D.W."/>
            <person name="Thummler F."/>
            <person name="Tillich M."/>
            <person name="Villarreal Aguilar J.C."/>
            <person name="Widiez T."/>
            <person name="Wong G.K."/>
            <person name="Wymore A."/>
            <person name="Zhang Y."/>
            <person name="Zimmer A.D."/>
            <person name="Quatrano R.S."/>
            <person name="Mayer K.F.X."/>
            <person name="Goodstein D."/>
            <person name="Casacuberta J.M."/>
            <person name="Vandepoele K."/>
            <person name="Reski R."/>
            <person name="Cuming A.C."/>
            <person name="Tuskan G.A."/>
            <person name="Maumus F."/>
            <person name="Salse J."/>
            <person name="Schmutz J."/>
            <person name="Rensing S.A."/>
        </authorList>
    </citation>
    <scope>NUCLEOTIDE SEQUENCE [LARGE SCALE GENOMIC DNA]</scope>
    <source>
        <strain evidence="3 4">cv. Gransden 2004</strain>
    </source>
</reference>
<evidence type="ECO:0000313" key="4">
    <source>
        <dbReference type="Proteomes" id="UP000006727"/>
    </source>
</evidence>
<protein>
    <recommendedName>
        <fullName evidence="1">PsbP C-terminal domain-containing protein</fullName>
    </recommendedName>
</protein>
<evidence type="ECO:0000313" key="2">
    <source>
        <dbReference type="EMBL" id="PNR55121.1"/>
    </source>
</evidence>
<dbReference type="Gene3D" id="3.40.1000.10">
    <property type="entry name" value="Mog1/PsbP, alpha/beta/alpha sandwich"/>
    <property type="match status" value="1"/>
</dbReference>
<keyword evidence="4" id="KW-1185">Reference proteome</keyword>
<name>A0A2K1KMX7_PHYPA</name>
<reference evidence="3" key="3">
    <citation type="submission" date="2020-12" db="UniProtKB">
        <authorList>
            <consortium name="EnsemblPlants"/>
        </authorList>
    </citation>
    <scope>IDENTIFICATION</scope>
</reference>
<reference evidence="2 4" key="1">
    <citation type="journal article" date="2008" name="Science">
        <title>The Physcomitrella genome reveals evolutionary insights into the conquest of land by plants.</title>
        <authorList>
            <person name="Rensing S."/>
            <person name="Lang D."/>
            <person name="Zimmer A."/>
            <person name="Terry A."/>
            <person name="Salamov A."/>
            <person name="Shapiro H."/>
            <person name="Nishiyama T."/>
            <person name="Perroud P.-F."/>
            <person name="Lindquist E."/>
            <person name="Kamisugi Y."/>
            <person name="Tanahashi T."/>
            <person name="Sakakibara K."/>
            <person name="Fujita T."/>
            <person name="Oishi K."/>
            <person name="Shin-I T."/>
            <person name="Kuroki Y."/>
            <person name="Toyoda A."/>
            <person name="Suzuki Y."/>
            <person name="Hashimoto A."/>
            <person name="Yamaguchi K."/>
            <person name="Sugano A."/>
            <person name="Kohara Y."/>
            <person name="Fujiyama A."/>
            <person name="Anterola A."/>
            <person name="Aoki S."/>
            <person name="Ashton N."/>
            <person name="Barbazuk W.B."/>
            <person name="Barker E."/>
            <person name="Bennetzen J."/>
            <person name="Bezanilla M."/>
            <person name="Blankenship R."/>
            <person name="Cho S.H."/>
            <person name="Dutcher S."/>
            <person name="Estelle M."/>
            <person name="Fawcett J.A."/>
            <person name="Gundlach H."/>
            <person name="Hanada K."/>
            <person name="Heyl A."/>
            <person name="Hicks K.A."/>
            <person name="Hugh J."/>
            <person name="Lohr M."/>
            <person name="Mayer K."/>
            <person name="Melkozernov A."/>
            <person name="Murata T."/>
            <person name="Nelson D."/>
            <person name="Pils B."/>
            <person name="Prigge M."/>
            <person name="Reiss B."/>
            <person name="Renner T."/>
            <person name="Rombauts S."/>
            <person name="Rushton P."/>
            <person name="Sanderfoot A."/>
            <person name="Schween G."/>
            <person name="Shiu S.-H."/>
            <person name="Stueber K."/>
            <person name="Theodoulou F.L."/>
            <person name="Tu H."/>
            <person name="Van de Peer Y."/>
            <person name="Verrier P.J."/>
            <person name="Waters E."/>
            <person name="Wood A."/>
            <person name="Yang L."/>
            <person name="Cove D."/>
            <person name="Cuming A."/>
            <person name="Hasebe M."/>
            <person name="Lucas S."/>
            <person name="Mishler D.B."/>
            <person name="Reski R."/>
            <person name="Grigoriev I."/>
            <person name="Quatrano R.S."/>
            <person name="Boore J.L."/>
        </authorList>
    </citation>
    <scope>NUCLEOTIDE SEQUENCE [LARGE SCALE GENOMIC DNA]</scope>
    <source>
        <strain evidence="3 4">cv. Gransden 2004</strain>
    </source>
</reference>
<gene>
    <name evidence="3" type="primary">LOC112281636</name>
    <name evidence="2" type="ORF">PHYPA_006014</name>
</gene>
<dbReference type="EMBL" id="ABEU02000004">
    <property type="protein sequence ID" value="PNR55121.1"/>
    <property type="molecule type" value="Genomic_DNA"/>
</dbReference>
<dbReference type="OrthoDB" id="512438at2759"/>
<dbReference type="Proteomes" id="UP000006727">
    <property type="component" value="Chromosome 4"/>
</dbReference>
<dbReference type="GO" id="GO:0009654">
    <property type="term" value="C:photosystem II oxygen evolving complex"/>
    <property type="evidence" value="ECO:0007669"/>
    <property type="project" value="InterPro"/>
</dbReference>
<dbReference type="Pfam" id="PF01789">
    <property type="entry name" value="PsbP"/>
    <property type="match status" value="1"/>
</dbReference>
<dbReference type="Gramene" id="Pp3c4_10510V3.1">
    <property type="protein sequence ID" value="Pp3c4_10510V3.1"/>
    <property type="gene ID" value="Pp3c4_10510"/>
</dbReference>
<evidence type="ECO:0000313" key="3">
    <source>
        <dbReference type="EnsemblPlants" id="Pp3c4_10510V3.1"/>
    </source>
</evidence>
<dbReference type="PANTHER" id="PTHR31407:SF18">
    <property type="entry name" value="PSBP DOMAIN-CONTAINING PROTEIN 6, CHLOROPLASTIC"/>
    <property type="match status" value="1"/>
</dbReference>
<evidence type="ECO:0000259" key="1">
    <source>
        <dbReference type="Pfam" id="PF01789"/>
    </source>
</evidence>
<dbReference type="AlphaFoldDB" id="A0A2K1KMX7"/>
<organism evidence="2">
    <name type="scientific">Physcomitrium patens</name>
    <name type="common">Spreading-leaved earth moss</name>
    <name type="synonym">Physcomitrella patens</name>
    <dbReference type="NCBI Taxonomy" id="3218"/>
    <lineage>
        <taxon>Eukaryota</taxon>
        <taxon>Viridiplantae</taxon>
        <taxon>Streptophyta</taxon>
        <taxon>Embryophyta</taxon>
        <taxon>Bryophyta</taxon>
        <taxon>Bryophytina</taxon>
        <taxon>Bryopsida</taxon>
        <taxon>Funariidae</taxon>
        <taxon>Funariales</taxon>
        <taxon>Funariaceae</taxon>
        <taxon>Physcomitrium</taxon>
    </lineage>
</organism>
<dbReference type="EnsemblPlants" id="Pp3c4_10510V3.2">
    <property type="protein sequence ID" value="Pp3c4_10510V3.2"/>
    <property type="gene ID" value="Pp3c4_10510"/>
</dbReference>
<dbReference type="GO" id="GO:0009535">
    <property type="term" value="C:chloroplast thylakoid membrane"/>
    <property type="evidence" value="ECO:0000318"/>
    <property type="project" value="GO_Central"/>
</dbReference>
<dbReference type="GO" id="GO:0048564">
    <property type="term" value="P:photosystem I assembly"/>
    <property type="evidence" value="ECO:0000318"/>
    <property type="project" value="GO_Central"/>
</dbReference>
<dbReference type="RefSeq" id="XP_024374154.1">
    <property type="nucleotide sequence ID" value="XM_024518386.2"/>
</dbReference>
<dbReference type="STRING" id="3218.A0A2K1KMX7"/>
<dbReference type="GO" id="GO:0019898">
    <property type="term" value="C:extrinsic component of membrane"/>
    <property type="evidence" value="ECO:0007669"/>
    <property type="project" value="InterPro"/>
</dbReference>
<feature type="domain" description="PsbP C-terminal" evidence="1">
    <location>
        <begin position="134"/>
        <end position="290"/>
    </location>
</feature>
<dbReference type="PANTHER" id="PTHR31407">
    <property type="match status" value="1"/>
</dbReference>
<accession>A0A2K1KMX7</accession>
<sequence>MPCIPAAASAMASCSTSSKPLWPSSSSLGRFSFSSSSNPAVSCSLSNNQSTSQLCTAQSLSSPDSREVVTIGRRELLLGGVASSLILGVGNSAEAYTQVEVGAFLPPAEGNPNYVQFVASPKDTPALRAGNVKPYKFILPPAWKPVRVANILSGNYCQPKCAEPWVEVKFENAKEGTVQVVVSPMVRLTNKANASIEEIGPPEKIISALGPFVTGNSFDPDEVLETSVEKKGDLTYYNYQLETPFALTGAHNLAAATASGNVVLLFVVSASDKQWASSQDLLRTVLESFSA</sequence>
<dbReference type="PaxDb" id="3218-PP1S190_104V6.1"/>
<dbReference type="InterPro" id="IPR016123">
    <property type="entry name" value="Mog1/PsbP_a/b/a-sand"/>
</dbReference>
<dbReference type="InterPro" id="IPR002683">
    <property type="entry name" value="PsbP_C"/>
</dbReference>
<dbReference type="GO" id="GO:0005509">
    <property type="term" value="F:calcium ion binding"/>
    <property type="evidence" value="ECO:0007669"/>
    <property type="project" value="InterPro"/>
</dbReference>
<proteinExistence type="predicted"/>
<dbReference type="EnsemblPlants" id="Pp3c4_10510V3.1">
    <property type="protein sequence ID" value="Pp3c4_10510V3.1"/>
    <property type="gene ID" value="Pp3c4_10510"/>
</dbReference>